<dbReference type="AlphaFoldDB" id="H3KI75"/>
<keyword evidence="4" id="KW-1185">Reference proteome</keyword>
<dbReference type="Proteomes" id="UP000004956">
    <property type="component" value="Unassembled WGS sequence"/>
</dbReference>
<protein>
    <recommendedName>
        <fullName evidence="2">GIY-YIG domain-containing protein</fullName>
    </recommendedName>
</protein>
<dbReference type="STRING" id="762967.HMPREF9440_02477"/>
<evidence type="ECO:0000256" key="1">
    <source>
        <dbReference type="SAM" id="MobiDB-lite"/>
    </source>
</evidence>
<gene>
    <name evidence="3" type="ORF">HMPREF9440_02477</name>
</gene>
<evidence type="ECO:0000313" key="4">
    <source>
        <dbReference type="Proteomes" id="UP000004956"/>
    </source>
</evidence>
<name>H3KI75_9BURK</name>
<accession>H3KI75</accession>
<dbReference type="HOGENOM" id="CLU_125003_0_0_4"/>
<evidence type="ECO:0000259" key="2">
    <source>
        <dbReference type="PROSITE" id="PS50164"/>
    </source>
</evidence>
<feature type="domain" description="GIY-YIG" evidence="2">
    <location>
        <begin position="89"/>
        <end position="181"/>
    </location>
</feature>
<evidence type="ECO:0000313" key="3">
    <source>
        <dbReference type="EMBL" id="EHY30187.1"/>
    </source>
</evidence>
<proteinExistence type="predicted"/>
<feature type="compositionally biased region" description="Basic and acidic residues" evidence="1">
    <location>
        <begin position="16"/>
        <end position="43"/>
    </location>
</feature>
<reference evidence="3 4" key="1">
    <citation type="submission" date="2011-11" db="EMBL/GenBank/DDBJ databases">
        <authorList>
            <person name="Weinstock G."/>
            <person name="Sodergren E."/>
            <person name="Clifton S."/>
            <person name="Fulton L."/>
            <person name="Fulton B."/>
            <person name="Courtney L."/>
            <person name="Fronick C."/>
            <person name="Harrison M."/>
            <person name="Strong C."/>
            <person name="Farmer C."/>
            <person name="Delahaunty K."/>
            <person name="Markovic C."/>
            <person name="Hall O."/>
            <person name="Minx P."/>
            <person name="Tomlinson C."/>
            <person name="Mitreva M."/>
            <person name="Hou S."/>
            <person name="Chen J."/>
            <person name="Wollam A."/>
            <person name="Pepin K.H."/>
            <person name="Johnson M."/>
            <person name="Bhonagiri V."/>
            <person name="Zhang X."/>
            <person name="Suruliraj S."/>
            <person name="Warren W."/>
            <person name="Chinwalla A."/>
            <person name="Mardis E.R."/>
            <person name="Wilson R.K."/>
        </authorList>
    </citation>
    <scope>NUCLEOTIDE SEQUENCE [LARGE SCALE GENOMIC DNA]</scope>
    <source>
        <strain evidence="3 4">YIT 11816</strain>
    </source>
</reference>
<feature type="compositionally biased region" description="Low complexity" evidence="1">
    <location>
        <begin position="1"/>
        <end position="13"/>
    </location>
</feature>
<comment type="caution">
    <text evidence="3">The sequence shown here is derived from an EMBL/GenBank/DDBJ whole genome shotgun (WGS) entry which is preliminary data.</text>
</comment>
<dbReference type="InterPro" id="IPR000305">
    <property type="entry name" value="GIY-YIG_endonuc"/>
</dbReference>
<dbReference type="PROSITE" id="PS50164">
    <property type="entry name" value="GIY_YIG"/>
    <property type="match status" value="1"/>
</dbReference>
<feature type="region of interest" description="Disordered" evidence="1">
    <location>
        <begin position="1"/>
        <end position="44"/>
    </location>
</feature>
<dbReference type="PATRIC" id="fig|762967.3.peg.1953"/>
<organism evidence="3 4">
    <name type="scientific">Sutterella parvirubra YIT 11816</name>
    <dbReference type="NCBI Taxonomy" id="762967"/>
    <lineage>
        <taxon>Bacteria</taxon>
        <taxon>Pseudomonadati</taxon>
        <taxon>Pseudomonadota</taxon>
        <taxon>Betaproteobacteria</taxon>
        <taxon>Burkholderiales</taxon>
        <taxon>Sutterellaceae</taxon>
        <taxon>Sutterella</taxon>
    </lineage>
</organism>
<dbReference type="EMBL" id="AFBQ01000379">
    <property type="protein sequence ID" value="EHY30187.1"/>
    <property type="molecule type" value="Genomic_DNA"/>
</dbReference>
<sequence length="186" mass="20736">MTTKSETPGVEVPETPEERKARLAREKDEKALRQTRDEKHRADAPTLKRLREATRVFFDLHWDAAKMGGEPPEWQGPALVQKGPVPNYDKQGCYAFVSEDGIVTYVGLGVSRGGGIYRARGISARLNTYTRYVDGDYQPVDTRLKAASGRACTIGFEIKDAYLACALEAYLIRELKPVFNANRPAS</sequence>